<accession>A0A1U7HMW1</accession>
<gene>
    <name evidence="2" type="ORF">NIES593_06470</name>
</gene>
<dbReference type="EMBL" id="MRCB01000005">
    <property type="protein sequence ID" value="OKH24855.1"/>
    <property type="molecule type" value="Genomic_DNA"/>
</dbReference>
<feature type="transmembrane region" description="Helical" evidence="1">
    <location>
        <begin position="131"/>
        <end position="149"/>
    </location>
</feature>
<feature type="transmembrane region" description="Helical" evidence="1">
    <location>
        <begin position="104"/>
        <end position="125"/>
    </location>
</feature>
<feature type="transmembrane region" description="Helical" evidence="1">
    <location>
        <begin position="156"/>
        <end position="173"/>
    </location>
</feature>
<evidence type="ECO:0000256" key="1">
    <source>
        <dbReference type="SAM" id="Phobius"/>
    </source>
</evidence>
<keyword evidence="1" id="KW-0812">Transmembrane</keyword>
<comment type="caution">
    <text evidence="2">The sequence shown here is derived from an EMBL/GenBank/DDBJ whole genome shotgun (WGS) entry which is preliminary data.</text>
</comment>
<organism evidence="2 3">
    <name type="scientific">Hydrococcus rivularis NIES-593</name>
    <dbReference type="NCBI Taxonomy" id="1921803"/>
    <lineage>
        <taxon>Bacteria</taxon>
        <taxon>Bacillati</taxon>
        <taxon>Cyanobacteriota</taxon>
        <taxon>Cyanophyceae</taxon>
        <taxon>Pleurocapsales</taxon>
        <taxon>Hydrococcaceae</taxon>
        <taxon>Hydrococcus</taxon>
    </lineage>
</organism>
<keyword evidence="1" id="KW-1133">Transmembrane helix</keyword>
<feature type="transmembrane region" description="Helical" evidence="1">
    <location>
        <begin position="75"/>
        <end position="97"/>
    </location>
</feature>
<evidence type="ECO:0000313" key="2">
    <source>
        <dbReference type="EMBL" id="OKH24855.1"/>
    </source>
</evidence>
<proteinExistence type="predicted"/>
<reference evidence="2 3" key="1">
    <citation type="submission" date="2016-11" db="EMBL/GenBank/DDBJ databases">
        <title>Draft Genome Sequences of Nine Cyanobacterial Strains from Diverse Habitats.</title>
        <authorList>
            <person name="Zhu T."/>
            <person name="Hou S."/>
            <person name="Lu X."/>
            <person name="Hess W.R."/>
        </authorList>
    </citation>
    <scope>NUCLEOTIDE SEQUENCE [LARGE SCALE GENOMIC DNA]</scope>
    <source>
        <strain evidence="2 3">NIES-593</strain>
    </source>
</reference>
<dbReference type="OrthoDB" id="422905at2"/>
<keyword evidence="3" id="KW-1185">Reference proteome</keyword>
<protein>
    <submittedName>
        <fullName evidence="2">Uncharacterized protein</fullName>
    </submittedName>
</protein>
<name>A0A1U7HMW1_9CYAN</name>
<dbReference type="Proteomes" id="UP000186868">
    <property type="component" value="Unassembled WGS sequence"/>
</dbReference>
<feature type="transmembrane region" description="Helical" evidence="1">
    <location>
        <begin position="50"/>
        <end position="69"/>
    </location>
</feature>
<sequence>MTFFNPTEPILRPKQYALDYQDRQGLLHVQLKIKNKTLVSNIYNRIDQVFGLWGLISAAVFITAQFTPISWVTQAIVWSVLTVGGTLVTIGLTHFWVAVERLHWVLYVWVILMLVGVAITDLGIFLGWGQVLMHLSHLWLGLCAIGYFCTGIGMRSRAFIISGIIHSLGIVSLSYVVGWQFLVTGLIMAANLFVLAETQWDMRLPIESYGLLTEKQKQFNREQQKLRQATC</sequence>
<dbReference type="AlphaFoldDB" id="A0A1U7HMW1"/>
<keyword evidence="1" id="KW-0472">Membrane</keyword>
<dbReference type="RefSeq" id="WP_073598800.1">
    <property type="nucleotide sequence ID" value="NZ_MRCB01000005.1"/>
</dbReference>
<evidence type="ECO:0000313" key="3">
    <source>
        <dbReference type="Proteomes" id="UP000186868"/>
    </source>
</evidence>